<dbReference type="GO" id="GO:0016887">
    <property type="term" value="F:ATP hydrolysis activity"/>
    <property type="evidence" value="ECO:0007669"/>
    <property type="project" value="InterPro"/>
</dbReference>
<evidence type="ECO:0000313" key="2">
    <source>
        <dbReference type="EMBL" id="KEP68462.1"/>
    </source>
</evidence>
<protein>
    <submittedName>
        <fullName evidence="2">ATP-binding protein</fullName>
    </submittedName>
</protein>
<organism evidence="2 3">
    <name type="scientific">Thioclava dalianensis</name>
    <dbReference type="NCBI Taxonomy" id="1185766"/>
    <lineage>
        <taxon>Bacteria</taxon>
        <taxon>Pseudomonadati</taxon>
        <taxon>Pseudomonadota</taxon>
        <taxon>Alphaproteobacteria</taxon>
        <taxon>Rhodobacterales</taxon>
        <taxon>Paracoccaceae</taxon>
        <taxon>Thioclava</taxon>
    </lineage>
</organism>
<dbReference type="PANTHER" id="PTHR43581:SF2">
    <property type="entry name" value="EXCINUCLEASE ATPASE SUBUNIT"/>
    <property type="match status" value="1"/>
</dbReference>
<keyword evidence="3" id="KW-1185">Reference proteome</keyword>
<comment type="caution">
    <text evidence="2">The sequence shown here is derived from an EMBL/GenBank/DDBJ whole genome shotgun (WGS) entry which is preliminary data.</text>
</comment>
<dbReference type="Gene3D" id="3.40.50.300">
    <property type="entry name" value="P-loop containing nucleotide triphosphate hydrolases"/>
    <property type="match status" value="2"/>
</dbReference>
<dbReference type="Proteomes" id="UP000027725">
    <property type="component" value="Unassembled WGS sequence"/>
</dbReference>
<dbReference type="PANTHER" id="PTHR43581">
    <property type="entry name" value="ATP/GTP PHOSPHATASE"/>
    <property type="match status" value="1"/>
</dbReference>
<dbReference type="InterPro" id="IPR003959">
    <property type="entry name" value="ATPase_AAA_core"/>
</dbReference>
<feature type="domain" description="ATPase AAA-type core" evidence="1">
    <location>
        <begin position="24"/>
        <end position="291"/>
    </location>
</feature>
<reference evidence="2 3" key="1">
    <citation type="submission" date="2014-03" db="EMBL/GenBank/DDBJ databases">
        <title>The draft genome sequence of Thioclava dalianensis DLFJ1-1.</title>
        <authorList>
            <person name="Lai Q."/>
            <person name="Shao Z."/>
        </authorList>
    </citation>
    <scope>NUCLEOTIDE SEQUENCE [LARGE SCALE GENOMIC DNA]</scope>
    <source>
        <strain evidence="2 3">DLFJ1-1</strain>
    </source>
</reference>
<dbReference type="GO" id="GO:0005524">
    <property type="term" value="F:ATP binding"/>
    <property type="evidence" value="ECO:0007669"/>
    <property type="project" value="UniProtKB-KW"/>
</dbReference>
<dbReference type="InterPro" id="IPR027417">
    <property type="entry name" value="P-loop_NTPase"/>
</dbReference>
<dbReference type="CDD" id="cd00267">
    <property type="entry name" value="ABC_ATPase"/>
    <property type="match status" value="1"/>
</dbReference>
<dbReference type="OrthoDB" id="9784297at2"/>
<sequence>MLKRASFTNLTSVPSAEWQFSSGLNVIVGENGLGKSHVLKALYSILKSLTPDGISVDGTQLERFGKSQLEKRIADELSGNMRPDSLGRLVKRQQGRNRAEISIKFEDKRLNTSFGFATNSRSQVEISDLPHISLNKSPVFIPTRELITLCPWFVPLFDSYNVPFEKSWRDTVMLLGAPSLRGPRETKVREFLSPIEAAMGGKVEVDANGRFFLKVNGGKMEAALVAEGLRKFAMLARLISTGILLEQGYLFWDEPETNLNPKLIRVLAQVIVGLADQGIQVFIATHSVFLLREISILTDGRKKPNSRYFALAASGDEEVSHLEQADTIDALETLVLLDEELQQSERYLDAQENG</sequence>
<dbReference type="STRING" id="1185766.SAMN05216224_11212"/>
<dbReference type="AlphaFoldDB" id="A0A074U1B7"/>
<keyword evidence="2" id="KW-0067">ATP-binding</keyword>
<proteinExistence type="predicted"/>
<dbReference type="EMBL" id="JHEH01000032">
    <property type="protein sequence ID" value="KEP68462.1"/>
    <property type="molecule type" value="Genomic_DNA"/>
</dbReference>
<evidence type="ECO:0000313" key="3">
    <source>
        <dbReference type="Proteomes" id="UP000027725"/>
    </source>
</evidence>
<gene>
    <name evidence="2" type="ORF">DL1_11735</name>
</gene>
<dbReference type="InterPro" id="IPR051396">
    <property type="entry name" value="Bact_Antivir_Def_Nuclease"/>
</dbReference>
<dbReference type="eggNOG" id="COG1106">
    <property type="taxonomic scope" value="Bacteria"/>
</dbReference>
<name>A0A074U1B7_9RHOB</name>
<accession>A0A074U1B7</accession>
<evidence type="ECO:0000259" key="1">
    <source>
        <dbReference type="Pfam" id="PF13304"/>
    </source>
</evidence>
<keyword evidence="2" id="KW-0547">Nucleotide-binding</keyword>
<dbReference type="Pfam" id="PF13304">
    <property type="entry name" value="AAA_21"/>
    <property type="match status" value="1"/>
</dbReference>
<dbReference type="SUPFAM" id="SSF52540">
    <property type="entry name" value="P-loop containing nucleoside triphosphate hydrolases"/>
    <property type="match status" value="1"/>
</dbReference>